<proteinExistence type="predicted"/>
<protein>
    <submittedName>
        <fullName evidence="2">Uncharacterized protein</fullName>
    </submittedName>
</protein>
<organism evidence="2 3">
    <name type="scientific">Trichomonascus ciferrii</name>
    <dbReference type="NCBI Taxonomy" id="44093"/>
    <lineage>
        <taxon>Eukaryota</taxon>
        <taxon>Fungi</taxon>
        <taxon>Dikarya</taxon>
        <taxon>Ascomycota</taxon>
        <taxon>Saccharomycotina</taxon>
        <taxon>Dipodascomycetes</taxon>
        <taxon>Dipodascales</taxon>
        <taxon>Trichomonascaceae</taxon>
        <taxon>Trichomonascus</taxon>
        <taxon>Trichomonascus ciferrii complex</taxon>
    </lineage>
</organism>
<dbReference type="OrthoDB" id="2218962at2759"/>
<sequence length="166" mass="17833">MKIFSFVSLLVVLVLGAAAEPCPLPTGEAKGLMPGDTVEDDSICAPTGEDHLTFAMLVGMSSLGVPGSTKQSARFLVLDHACKILGHYRPASKCGKIPWKLEAEYLHYMLTLESVYMNVGDPSFSFAYANGLYKIGENHCTCQDSQSGLHVEVGCKCAFPIDGEPE</sequence>
<comment type="caution">
    <text evidence="2">The sequence shown here is derived from an EMBL/GenBank/DDBJ whole genome shotgun (WGS) entry which is preliminary data.</text>
</comment>
<name>A0A642VCC1_9ASCO</name>
<feature type="chain" id="PRO_5024992235" evidence="1">
    <location>
        <begin position="20"/>
        <end position="166"/>
    </location>
</feature>
<gene>
    <name evidence="2" type="ORF">TRICI_001537</name>
</gene>
<evidence type="ECO:0000313" key="2">
    <source>
        <dbReference type="EMBL" id="KAA8916255.1"/>
    </source>
</evidence>
<keyword evidence="3" id="KW-1185">Reference proteome</keyword>
<accession>A0A642VCC1</accession>
<dbReference type="AlphaFoldDB" id="A0A642VCC1"/>
<reference evidence="2" key="1">
    <citation type="journal article" date="2019" name="G3 (Bethesda)">
        <title>Genome Assemblies of Two Rare Opportunistic Yeast Pathogens: Diutina rugosa (syn. Candida rugosa) and Trichomonascus ciferrii (syn. Candida ciferrii).</title>
        <authorList>
            <person name="Mixao V."/>
            <person name="Saus E."/>
            <person name="Hansen A.P."/>
            <person name="Lass-Florl C."/>
            <person name="Gabaldon T."/>
        </authorList>
    </citation>
    <scope>NUCLEOTIDE SEQUENCE</scope>
    <source>
        <strain evidence="2">CBS 4856</strain>
    </source>
</reference>
<feature type="signal peptide" evidence="1">
    <location>
        <begin position="1"/>
        <end position="19"/>
    </location>
</feature>
<evidence type="ECO:0000256" key="1">
    <source>
        <dbReference type="SAM" id="SignalP"/>
    </source>
</evidence>
<dbReference type="Proteomes" id="UP000761534">
    <property type="component" value="Unassembled WGS sequence"/>
</dbReference>
<dbReference type="VEuPathDB" id="FungiDB:TRICI_001537"/>
<evidence type="ECO:0000313" key="3">
    <source>
        <dbReference type="Proteomes" id="UP000761534"/>
    </source>
</evidence>
<dbReference type="EMBL" id="SWFS01000112">
    <property type="protein sequence ID" value="KAA8916255.1"/>
    <property type="molecule type" value="Genomic_DNA"/>
</dbReference>
<keyword evidence="1" id="KW-0732">Signal</keyword>